<feature type="transmembrane region" description="Helical" evidence="9">
    <location>
        <begin position="74"/>
        <end position="93"/>
    </location>
</feature>
<dbReference type="InterPro" id="IPR007272">
    <property type="entry name" value="Sulf_transp_TsuA/YedE"/>
</dbReference>
<dbReference type="PANTHER" id="PTHR30574">
    <property type="entry name" value="INNER MEMBRANE PROTEIN YEDE"/>
    <property type="match status" value="1"/>
</dbReference>
<feature type="transmembrane region" description="Helical" evidence="9">
    <location>
        <begin position="194"/>
        <end position="214"/>
    </location>
</feature>
<dbReference type="PANTHER" id="PTHR30574:SF1">
    <property type="entry name" value="SULPHUR TRANSPORT DOMAIN-CONTAINING PROTEIN"/>
    <property type="match status" value="1"/>
</dbReference>
<evidence type="ECO:0000256" key="9">
    <source>
        <dbReference type="SAM" id="Phobius"/>
    </source>
</evidence>
<organism evidence="10 11">
    <name type="scientific">Vagococcus proximus</name>
    <dbReference type="NCBI Taxonomy" id="2991417"/>
    <lineage>
        <taxon>Bacteria</taxon>
        <taxon>Bacillati</taxon>
        <taxon>Bacillota</taxon>
        <taxon>Bacilli</taxon>
        <taxon>Lactobacillales</taxon>
        <taxon>Enterococcaceae</taxon>
        <taxon>Vagococcus</taxon>
    </lineage>
</organism>
<evidence type="ECO:0000256" key="2">
    <source>
        <dbReference type="ARBA" id="ARBA00022448"/>
    </source>
</evidence>
<protein>
    <submittedName>
        <fullName evidence="10">YeeE/YedE family protein</fullName>
    </submittedName>
</protein>
<evidence type="ECO:0000256" key="3">
    <source>
        <dbReference type="ARBA" id="ARBA00022475"/>
    </source>
</evidence>
<dbReference type="EMBL" id="JAPDSH010000001">
    <property type="protein sequence ID" value="MDF0478738.1"/>
    <property type="molecule type" value="Genomic_DNA"/>
</dbReference>
<evidence type="ECO:0000256" key="5">
    <source>
        <dbReference type="ARBA" id="ARBA00022692"/>
    </source>
</evidence>
<proteinExistence type="inferred from homology"/>
<dbReference type="Proteomes" id="UP001147148">
    <property type="component" value="Unassembled WGS sequence"/>
</dbReference>
<comment type="subcellular location">
    <subcellularLocation>
        <location evidence="1">Cell inner membrane</location>
        <topology evidence="1">Multi-pass membrane protein</topology>
    </subcellularLocation>
</comment>
<keyword evidence="11" id="KW-1185">Reference proteome</keyword>
<keyword evidence="7 9" id="KW-0472">Membrane</keyword>
<feature type="transmembrane region" description="Helical" evidence="9">
    <location>
        <begin position="122"/>
        <end position="144"/>
    </location>
</feature>
<feature type="transmembrane region" description="Helical" evidence="9">
    <location>
        <begin position="264"/>
        <end position="282"/>
    </location>
</feature>
<feature type="transmembrane region" description="Helical" evidence="9">
    <location>
        <begin position="35"/>
        <end position="54"/>
    </location>
</feature>
<accession>A0ABT5WYA4</accession>
<evidence type="ECO:0000313" key="10">
    <source>
        <dbReference type="EMBL" id="MDF0478738.1"/>
    </source>
</evidence>
<keyword evidence="5 9" id="KW-0812">Transmembrane</keyword>
<name>A0ABT5WYA4_9ENTE</name>
<dbReference type="RefSeq" id="WP_275470411.1">
    <property type="nucleotide sequence ID" value="NZ_JAPDSH010000001.1"/>
</dbReference>
<evidence type="ECO:0000256" key="6">
    <source>
        <dbReference type="ARBA" id="ARBA00022989"/>
    </source>
</evidence>
<evidence type="ECO:0000256" key="1">
    <source>
        <dbReference type="ARBA" id="ARBA00004429"/>
    </source>
</evidence>
<reference evidence="10" key="1">
    <citation type="submission" date="2022-10" db="EMBL/GenBank/DDBJ databases">
        <title>Vagococcus sp. isolated from poultry meat.</title>
        <authorList>
            <person name="Johansson P."/>
            <person name="Bjorkroth J."/>
        </authorList>
    </citation>
    <scope>NUCLEOTIDE SEQUENCE</scope>
    <source>
        <strain evidence="10">PNs007</strain>
    </source>
</reference>
<sequence length="430" mass="45929">MEGKKINKQQLVGALIVIALLVGFGFYLNSLKAVLPIQLLSGVALGVVLTKARFGFAGGIKRIYVRGEGSLTKALLIMLTLTMIVFLGVQWFAAQNGAVAAFSALEGQTIIPGTQNVHFTNIATVLGGIIFGMGMIFAGGCASGTLTDMGEGEGRALLAFIFFILGSIPGELARYSVDQSALGKIGVQAYLPDYFGYIGAFVVSMIGVFVLYAITVNYEKKRKLEGTYADPLGDWEEFEKPLEATDKDGFWSYATYHKFFVERLSFKMAAVWIAAICSFILLTTGKPWGVTSAFSKLAVFLLQPLGLNFTSPGLEKIVAGVDGGMLMDGGTIRNLGIVAGALVAFLLAGRFSFKFKMTAKDALYYAIGGLMMGFGARFAKGCNAGALYSSMSTFSISGWIFLIAMCIGGMVSLKVFAGKMSMIPGPRKNK</sequence>
<keyword evidence="6 9" id="KW-1133">Transmembrane helix</keyword>
<feature type="transmembrane region" description="Helical" evidence="9">
    <location>
        <begin position="362"/>
        <end position="379"/>
    </location>
</feature>
<feature type="transmembrane region" description="Helical" evidence="9">
    <location>
        <begin position="156"/>
        <end position="174"/>
    </location>
</feature>
<evidence type="ECO:0000313" key="11">
    <source>
        <dbReference type="Proteomes" id="UP001147148"/>
    </source>
</evidence>
<keyword evidence="4" id="KW-0997">Cell inner membrane</keyword>
<feature type="transmembrane region" description="Helical" evidence="9">
    <location>
        <begin position="12"/>
        <end position="29"/>
    </location>
</feature>
<feature type="transmembrane region" description="Helical" evidence="9">
    <location>
        <begin position="335"/>
        <end position="353"/>
    </location>
</feature>
<keyword evidence="3" id="KW-1003">Cell membrane</keyword>
<evidence type="ECO:0000256" key="4">
    <source>
        <dbReference type="ARBA" id="ARBA00022519"/>
    </source>
</evidence>
<evidence type="ECO:0000256" key="8">
    <source>
        <dbReference type="ARBA" id="ARBA00035655"/>
    </source>
</evidence>
<comment type="similarity">
    <text evidence="8">Belongs to the TsuA/YedE (TC 9.B.102) family.</text>
</comment>
<feature type="transmembrane region" description="Helical" evidence="9">
    <location>
        <begin position="399"/>
        <end position="417"/>
    </location>
</feature>
<evidence type="ECO:0000256" key="7">
    <source>
        <dbReference type="ARBA" id="ARBA00023136"/>
    </source>
</evidence>
<dbReference type="Pfam" id="PF04143">
    <property type="entry name" value="Sulf_transp"/>
    <property type="match status" value="1"/>
</dbReference>
<keyword evidence="2" id="KW-0813">Transport</keyword>
<gene>
    <name evidence="10" type="ORF">OL233_00430</name>
</gene>
<comment type="caution">
    <text evidence="10">The sequence shown here is derived from an EMBL/GenBank/DDBJ whole genome shotgun (WGS) entry which is preliminary data.</text>
</comment>